<keyword evidence="1" id="KW-0812">Transmembrane</keyword>
<evidence type="ECO:0000256" key="1">
    <source>
        <dbReference type="SAM" id="Phobius"/>
    </source>
</evidence>
<organism evidence="2 3">
    <name type="scientific">Clostridium moutaii</name>
    <dbReference type="NCBI Taxonomy" id="3240932"/>
    <lineage>
        <taxon>Bacteria</taxon>
        <taxon>Bacillati</taxon>
        <taxon>Bacillota</taxon>
        <taxon>Clostridia</taxon>
        <taxon>Eubacteriales</taxon>
        <taxon>Clostridiaceae</taxon>
        <taxon>Clostridium</taxon>
    </lineage>
</organism>
<name>A0ABV4BLR2_9CLOT</name>
<proteinExistence type="predicted"/>
<sequence>MKFNKKSILVDILILVIPVIIMFLLMLILPDKISIHRGIANSYIDKKYSFLLGLLPFVIYELKYNRK</sequence>
<keyword evidence="3" id="KW-1185">Reference proteome</keyword>
<accession>A0ABV4BLR2</accession>
<keyword evidence="1" id="KW-0472">Membrane</keyword>
<reference evidence="2 3" key="1">
    <citation type="submission" date="2024-08" db="EMBL/GenBank/DDBJ databases">
        <title>Clostridium lapicellarii sp. nov., and Clostridium renhuaiense sp. nov., two species isolated from the mud in a fermentation cellar used for producing sauce-flavour Chinese liquors.</title>
        <authorList>
            <person name="Yang F."/>
            <person name="Wang H."/>
            <person name="Chen L.Q."/>
            <person name="Zhou N."/>
            <person name="Lu J.J."/>
            <person name="Pu X.X."/>
            <person name="Wan B."/>
            <person name="Wang L."/>
            <person name="Liu S.J."/>
        </authorList>
    </citation>
    <scope>NUCLEOTIDE SEQUENCE [LARGE SCALE GENOMIC DNA]</scope>
    <source>
        <strain evidence="2 3">MT-5</strain>
    </source>
</reference>
<dbReference type="RefSeq" id="WP_369703621.1">
    <property type="nucleotide sequence ID" value="NZ_JBGEWD010000004.1"/>
</dbReference>
<evidence type="ECO:0000313" key="2">
    <source>
        <dbReference type="EMBL" id="MEY7999734.1"/>
    </source>
</evidence>
<protein>
    <recommendedName>
        <fullName evidence="4">DUF1648 domain-containing protein</fullName>
    </recommendedName>
</protein>
<comment type="caution">
    <text evidence="2">The sequence shown here is derived from an EMBL/GenBank/DDBJ whole genome shotgun (WGS) entry which is preliminary data.</text>
</comment>
<feature type="transmembrane region" description="Helical" evidence="1">
    <location>
        <begin position="7"/>
        <end position="28"/>
    </location>
</feature>
<evidence type="ECO:0000313" key="3">
    <source>
        <dbReference type="Proteomes" id="UP001564657"/>
    </source>
</evidence>
<keyword evidence="1" id="KW-1133">Transmembrane helix</keyword>
<dbReference type="Proteomes" id="UP001564657">
    <property type="component" value="Unassembled WGS sequence"/>
</dbReference>
<evidence type="ECO:0008006" key="4">
    <source>
        <dbReference type="Google" id="ProtNLM"/>
    </source>
</evidence>
<gene>
    <name evidence="2" type="ORF">AB8U03_05845</name>
</gene>
<dbReference type="EMBL" id="JBGEWD010000004">
    <property type="protein sequence ID" value="MEY7999734.1"/>
    <property type="molecule type" value="Genomic_DNA"/>
</dbReference>